<keyword evidence="2" id="KW-1133">Transmembrane helix</keyword>
<dbReference type="RefSeq" id="WP_369017301.1">
    <property type="nucleotide sequence ID" value="NZ_CP121689.1"/>
</dbReference>
<proteinExistence type="predicted"/>
<dbReference type="PROSITE" id="PS51724">
    <property type="entry name" value="SPOR"/>
    <property type="match status" value="1"/>
</dbReference>
<feature type="compositionally biased region" description="Polar residues" evidence="1">
    <location>
        <begin position="122"/>
        <end position="136"/>
    </location>
</feature>
<dbReference type="SUPFAM" id="SSF110997">
    <property type="entry name" value="Sporulation related repeat"/>
    <property type="match status" value="1"/>
</dbReference>
<dbReference type="EMBL" id="CP121689">
    <property type="protein sequence ID" value="WZL75155.1"/>
    <property type="molecule type" value="Genomic_DNA"/>
</dbReference>
<keyword evidence="2" id="KW-0812">Transmembrane</keyword>
<sequence length="208" mass="22403">MMISPFRKKDPVETIVILAGGLVIVVFAFFAARGDLEAYTSMITGSWVKERADTGPASRLVSGSTGQKALNVQKSPEVLPPPETPPPSPLQTVQKESDSITVSQIENQSTPKPTSAPPVQKSPASETRSDQASSVSQKEGYYVQAGAFSQIANAERMRSLLKELGFTASIEKDNNVYKVRIYGFTTFEEAKQTVSKLASQGIEAFAGK</sequence>
<feature type="domain" description="SPOR" evidence="3">
    <location>
        <begin position="135"/>
        <end position="208"/>
    </location>
</feature>
<gene>
    <name evidence="4" type="ORF">QBE54_06010</name>
</gene>
<organism evidence="4 5">
    <name type="scientific">Thermatribacter velox</name>
    <dbReference type="NCBI Taxonomy" id="3039681"/>
    <lineage>
        <taxon>Bacteria</taxon>
        <taxon>Pseudomonadati</taxon>
        <taxon>Atribacterota</taxon>
        <taxon>Atribacteria</taxon>
        <taxon>Atribacterales</taxon>
        <taxon>Thermatribacteraceae</taxon>
        <taxon>Thermatribacter</taxon>
    </lineage>
</organism>
<dbReference type="PANTHER" id="PTHR38687:SF1">
    <property type="entry name" value="CELL DIVISION PROTEIN DEDD"/>
    <property type="match status" value="1"/>
</dbReference>
<accession>A0ABZ2Y814</accession>
<dbReference type="Pfam" id="PF05036">
    <property type="entry name" value="SPOR"/>
    <property type="match status" value="1"/>
</dbReference>
<protein>
    <submittedName>
        <fullName evidence="4">SPOR domain-containing protein</fullName>
    </submittedName>
</protein>
<name>A0ABZ2Y814_9BACT</name>
<dbReference type="PANTHER" id="PTHR38687">
    <property type="entry name" value="CELL DIVISION PROTEIN DEDD-RELATED"/>
    <property type="match status" value="1"/>
</dbReference>
<evidence type="ECO:0000313" key="5">
    <source>
        <dbReference type="Proteomes" id="UP001461341"/>
    </source>
</evidence>
<feature type="transmembrane region" description="Helical" evidence="2">
    <location>
        <begin position="12"/>
        <end position="32"/>
    </location>
</feature>
<feature type="compositionally biased region" description="Polar residues" evidence="1">
    <location>
        <begin position="99"/>
        <end position="113"/>
    </location>
</feature>
<evidence type="ECO:0000259" key="3">
    <source>
        <dbReference type="PROSITE" id="PS51724"/>
    </source>
</evidence>
<dbReference type="InterPro" id="IPR007730">
    <property type="entry name" value="SPOR-like_dom"/>
</dbReference>
<dbReference type="InterPro" id="IPR052521">
    <property type="entry name" value="Cell_div_SPOR-domain"/>
</dbReference>
<feature type="region of interest" description="Disordered" evidence="1">
    <location>
        <begin position="75"/>
        <end position="136"/>
    </location>
</feature>
<keyword evidence="5" id="KW-1185">Reference proteome</keyword>
<feature type="compositionally biased region" description="Pro residues" evidence="1">
    <location>
        <begin position="78"/>
        <end position="89"/>
    </location>
</feature>
<evidence type="ECO:0000256" key="1">
    <source>
        <dbReference type="SAM" id="MobiDB-lite"/>
    </source>
</evidence>
<dbReference type="Proteomes" id="UP001461341">
    <property type="component" value="Chromosome"/>
</dbReference>
<reference evidence="4 5" key="1">
    <citation type="submission" date="2023-03" db="EMBL/GenBank/DDBJ databases">
        <title>Novel Species.</title>
        <authorList>
            <person name="Ma S."/>
        </authorList>
    </citation>
    <scope>NUCLEOTIDE SEQUENCE [LARGE SCALE GENOMIC DNA]</scope>
    <source>
        <strain evidence="4 5">B11</strain>
    </source>
</reference>
<keyword evidence="2" id="KW-0472">Membrane</keyword>
<dbReference type="Gene3D" id="3.30.70.1070">
    <property type="entry name" value="Sporulation related repeat"/>
    <property type="match status" value="1"/>
</dbReference>
<evidence type="ECO:0000256" key="2">
    <source>
        <dbReference type="SAM" id="Phobius"/>
    </source>
</evidence>
<evidence type="ECO:0000313" key="4">
    <source>
        <dbReference type="EMBL" id="WZL75155.1"/>
    </source>
</evidence>
<dbReference type="InterPro" id="IPR036680">
    <property type="entry name" value="SPOR-like_sf"/>
</dbReference>